<dbReference type="InterPro" id="IPR006683">
    <property type="entry name" value="Thioestr_dom"/>
</dbReference>
<keyword evidence="4" id="KW-1185">Reference proteome</keyword>
<evidence type="ECO:0000256" key="2">
    <source>
        <dbReference type="ARBA" id="ARBA00022801"/>
    </source>
</evidence>
<dbReference type="CDD" id="cd00586">
    <property type="entry name" value="4HBT"/>
    <property type="match status" value="1"/>
</dbReference>
<evidence type="ECO:0000313" key="4">
    <source>
        <dbReference type="Proteomes" id="UP000189704"/>
    </source>
</evidence>
<dbReference type="RefSeq" id="XP_008071889.1">
    <property type="nucleotide sequence ID" value="XM_008073698.1"/>
</dbReference>
<dbReference type="Proteomes" id="UP000189704">
    <property type="component" value="Unplaced"/>
</dbReference>
<keyword evidence="2" id="KW-0378">Hydrolase</keyword>
<feature type="domain" description="Thioesterase" evidence="3">
    <location>
        <begin position="51"/>
        <end position="128"/>
    </location>
</feature>
<dbReference type="GeneID" id="103276288"/>
<accession>A0A1U7UI03</accession>
<dbReference type="InterPro" id="IPR050563">
    <property type="entry name" value="4-hydroxybenzoyl-CoA_TE"/>
</dbReference>
<name>A0A1U7UI03_CARSF</name>
<dbReference type="SUPFAM" id="SSF54637">
    <property type="entry name" value="Thioesterase/thiol ester dehydrase-isomerase"/>
    <property type="match status" value="1"/>
</dbReference>
<protein>
    <submittedName>
        <fullName evidence="5">Uncharacterized protein LOC103276288</fullName>
    </submittedName>
</protein>
<dbReference type="GO" id="GO:0047617">
    <property type="term" value="F:fatty acyl-CoA hydrolase activity"/>
    <property type="evidence" value="ECO:0007669"/>
    <property type="project" value="TreeGrafter"/>
</dbReference>
<dbReference type="Pfam" id="PF03061">
    <property type="entry name" value="4HBT"/>
    <property type="match status" value="1"/>
</dbReference>
<organism evidence="4 5">
    <name type="scientific">Carlito syrichta</name>
    <name type="common">Philippine tarsier</name>
    <name type="synonym">Tarsius syrichta</name>
    <dbReference type="NCBI Taxonomy" id="1868482"/>
    <lineage>
        <taxon>Eukaryota</taxon>
        <taxon>Metazoa</taxon>
        <taxon>Chordata</taxon>
        <taxon>Craniata</taxon>
        <taxon>Vertebrata</taxon>
        <taxon>Euteleostomi</taxon>
        <taxon>Mammalia</taxon>
        <taxon>Eutheria</taxon>
        <taxon>Euarchontoglires</taxon>
        <taxon>Primates</taxon>
        <taxon>Haplorrhini</taxon>
        <taxon>Tarsiiformes</taxon>
        <taxon>Tarsiidae</taxon>
        <taxon>Carlito</taxon>
    </lineage>
</organism>
<proteinExistence type="inferred from homology"/>
<dbReference type="FunFam" id="3.10.129.10:FF:000105">
    <property type="entry name" value="uncharacterized protein LOC101841231 isoform X3"/>
    <property type="match status" value="1"/>
</dbReference>
<evidence type="ECO:0000256" key="1">
    <source>
        <dbReference type="ARBA" id="ARBA00005953"/>
    </source>
</evidence>
<dbReference type="PANTHER" id="PTHR31793:SF27">
    <property type="entry name" value="NOVEL THIOESTERASE SUPERFAMILY DOMAIN AND SAPOSIN A-TYPE DOMAIN CONTAINING PROTEIN (0610012H03RIK)"/>
    <property type="match status" value="1"/>
</dbReference>
<dbReference type="InterPro" id="IPR029069">
    <property type="entry name" value="HotDog_dom_sf"/>
</dbReference>
<dbReference type="PANTHER" id="PTHR31793">
    <property type="entry name" value="4-HYDROXYBENZOYL-COA THIOESTERASE FAMILY MEMBER"/>
    <property type="match status" value="1"/>
</dbReference>
<reference evidence="5" key="1">
    <citation type="submission" date="2025-08" db="UniProtKB">
        <authorList>
            <consortium name="RefSeq"/>
        </authorList>
    </citation>
    <scope>IDENTIFICATION</scope>
</reference>
<dbReference type="GO" id="GO:0005739">
    <property type="term" value="C:mitochondrion"/>
    <property type="evidence" value="ECO:0007669"/>
    <property type="project" value="TreeGrafter"/>
</dbReference>
<dbReference type="AlphaFoldDB" id="A0A1U7UI03"/>
<gene>
    <name evidence="5" type="primary">LOC103276288</name>
</gene>
<dbReference type="Gene3D" id="3.10.129.10">
    <property type="entry name" value="Hotdog Thioesterase"/>
    <property type="match status" value="1"/>
</dbReference>
<dbReference type="OrthoDB" id="2420454at2759"/>
<dbReference type="KEGG" id="csyr:103276288"/>
<comment type="similarity">
    <text evidence="1">Belongs to the 4-hydroxybenzoyl-CoA thioesterase family.</text>
</comment>
<evidence type="ECO:0000259" key="3">
    <source>
        <dbReference type="Pfam" id="PF03061"/>
    </source>
</evidence>
<evidence type="ECO:0000313" key="5">
    <source>
        <dbReference type="RefSeq" id="XP_008071889.1"/>
    </source>
</evidence>
<sequence>MAFWVWRLLPGNARSLVTSSKSWCAEDRRRRQEAYGYFLPIQTRWQDNDQYGHVNNAVYYGYFDTIINHYLIRYCGLQTNLLMSPLVGFMVTNQCTFHSPIRFPQIPAAALAVERVGRSSVHYRLALFLPKPTPEPPSVDHRDLSDGLFSGHPKLAQFDALACATGSSVHVFVNPATSQPMSLPEDFRRGLQKLLGPALV</sequence>